<protein>
    <submittedName>
        <fullName evidence="1">Uncharacterized protein</fullName>
    </submittedName>
</protein>
<comment type="caution">
    <text evidence="1">The sequence shown here is derived from an EMBL/GenBank/DDBJ whole genome shotgun (WGS) entry which is preliminary data.</text>
</comment>
<evidence type="ECO:0000313" key="2">
    <source>
        <dbReference type="Proteomes" id="UP000299102"/>
    </source>
</evidence>
<dbReference type="EMBL" id="BGZK01000116">
    <property type="protein sequence ID" value="GBP20190.1"/>
    <property type="molecule type" value="Genomic_DNA"/>
</dbReference>
<name>A0A4C1U1R0_EUMVA</name>
<reference evidence="1 2" key="1">
    <citation type="journal article" date="2019" name="Commun. Biol.">
        <title>The bagworm genome reveals a unique fibroin gene that provides high tensile strength.</title>
        <authorList>
            <person name="Kono N."/>
            <person name="Nakamura H."/>
            <person name="Ohtoshi R."/>
            <person name="Tomita M."/>
            <person name="Numata K."/>
            <person name="Arakawa K."/>
        </authorList>
    </citation>
    <scope>NUCLEOTIDE SEQUENCE [LARGE SCALE GENOMIC DNA]</scope>
</reference>
<gene>
    <name evidence="1" type="ORF">EVAR_82063_1</name>
</gene>
<sequence>MFITVEKGMLRQFGRLDNLNENNLTVLGHFLQTGSVTHQSTAGRLRTVRQDFWDERQRKSDEPQTDIPQAARAVYEITTCIRHFLLRTSPGSGSAISLFLARRERRSPSAQTLVFARRGRAHSSRDPRNISSLPIKRSAFSVSVSSENVIELISGDNHKLDPIYYFPRMLIKGIQPVALRFETPPAFVYNTRGVGVTPMCIRRCAGRA</sequence>
<evidence type="ECO:0000313" key="1">
    <source>
        <dbReference type="EMBL" id="GBP20190.1"/>
    </source>
</evidence>
<accession>A0A4C1U1R0</accession>
<organism evidence="1 2">
    <name type="scientific">Eumeta variegata</name>
    <name type="common">Bagworm moth</name>
    <name type="synonym">Eumeta japonica</name>
    <dbReference type="NCBI Taxonomy" id="151549"/>
    <lineage>
        <taxon>Eukaryota</taxon>
        <taxon>Metazoa</taxon>
        <taxon>Ecdysozoa</taxon>
        <taxon>Arthropoda</taxon>
        <taxon>Hexapoda</taxon>
        <taxon>Insecta</taxon>
        <taxon>Pterygota</taxon>
        <taxon>Neoptera</taxon>
        <taxon>Endopterygota</taxon>
        <taxon>Lepidoptera</taxon>
        <taxon>Glossata</taxon>
        <taxon>Ditrysia</taxon>
        <taxon>Tineoidea</taxon>
        <taxon>Psychidae</taxon>
        <taxon>Oiketicinae</taxon>
        <taxon>Eumeta</taxon>
    </lineage>
</organism>
<dbReference type="AlphaFoldDB" id="A0A4C1U1R0"/>
<keyword evidence="2" id="KW-1185">Reference proteome</keyword>
<proteinExistence type="predicted"/>
<dbReference type="Proteomes" id="UP000299102">
    <property type="component" value="Unassembled WGS sequence"/>
</dbReference>